<feature type="region of interest" description="Disordered" evidence="1">
    <location>
        <begin position="68"/>
        <end position="98"/>
    </location>
</feature>
<evidence type="ECO:0000313" key="3">
    <source>
        <dbReference type="Proteomes" id="UP001152300"/>
    </source>
</evidence>
<dbReference type="Proteomes" id="UP001152300">
    <property type="component" value="Unassembled WGS sequence"/>
</dbReference>
<gene>
    <name evidence="2" type="ORF">OCU04_011962</name>
</gene>
<evidence type="ECO:0000256" key="1">
    <source>
        <dbReference type="SAM" id="MobiDB-lite"/>
    </source>
</evidence>
<protein>
    <submittedName>
        <fullName evidence="2">Uncharacterized protein</fullName>
    </submittedName>
</protein>
<feature type="region of interest" description="Disordered" evidence="1">
    <location>
        <begin position="268"/>
        <end position="304"/>
    </location>
</feature>
<comment type="caution">
    <text evidence="2">The sequence shown here is derived from an EMBL/GenBank/DDBJ whole genome shotgun (WGS) entry which is preliminary data.</text>
</comment>
<accession>A0A9X0A9Y5</accession>
<feature type="compositionally biased region" description="Basic and acidic residues" evidence="1">
    <location>
        <begin position="275"/>
        <end position="293"/>
    </location>
</feature>
<reference evidence="2" key="1">
    <citation type="submission" date="2022-11" db="EMBL/GenBank/DDBJ databases">
        <title>Genome Resource of Sclerotinia nivalis Strain SnTB1, a Plant Pathogen Isolated from American Ginseng.</title>
        <authorList>
            <person name="Fan S."/>
        </authorList>
    </citation>
    <scope>NUCLEOTIDE SEQUENCE</scope>
    <source>
        <strain evidence="2">SnTB1</strain>
    </source>
</reference>
<evidence type="ECO:0000313" key="2">
    <source>
        <dbReference type="EMBL" id="KAJ8058979.1"/>
    </source>
</evidence>
<sequence>MNRISPQLINKTYQSIKLLASLTGAAQSIEIPKMLTHRSITARRTFNSASNKEKIFRQCYSRNYSKPSFIHTEHKPTTPTPAKSPTVTSETQKLQDNSHITTRSHVYYETYRIAGFHPSVYNVLPQPKPAKKPPNADLEAKKTVAEYTCHITTYNHAYYKEFSIAGFHPVRTTAPAQPKHANEPATEPTDEPAKRPTSEPTDESTSMDAEISRAKALAIATAYTPSVSVQKRKTNQEYLDLDHDMEICAQTIEELGFETLEITGFQGTHDETEEGELKTEVEDGKVDDGKVDEQPVQSREGGEGPVRTGLSVICLFMGLLVGFPVRG</sequence>
<feature type="compositionally biased region" description="Low complexity" evidence="1">
    <location>
        <begin position="80"/>
        <end position="89"/>
    </location>
</feature>
<keyword evidence="3" id="KW-1185">Reference proteome</keyword>
<organism evidence="2 3">
    <name type="scientific">Sclerotinia nivalis</name>
    <dbReference type="NCBI Taxonomy" id="352851"/>
    <lineage>
        <taxon>Eukaryota</taxon>
        <taxon>Fungi</taxon>
        <taxon>Dikarya</taxon>
        <taxon>Ascomycota</taxon>
        <taxon>Pezizomycotina</taxon>
        <taxon>Leotiomycetes</taxon>
        <taxon>Helotiales</taxon>
        <taxon>Sclerotiniaceae</taxon>
        <taxon>Sclerotinia</taxon>
    </lineage>
</organism>
<proteinExistence type="predicted"/>
<name>A0A9X0A9Y5_9HELO</name>
<dbReference type="EMBL" id="JAPEIS010000015">
    <property type="protein sequence ID" value="KAJ8058979.1"/>
    <property type="molecule type" value="Genomic_DNA"/>
</dbReference>
<feature type="region of interest" description="Disordered" evidence="1">
    <location>
        <begin position="173"/>
        <end position="209"/>
    </location>
</feature>
<dbReference type="AlphaFoldDB" id="A0A9X0A9Y5"/>
<dbReference type="OrthoDB" id="3552026at2759"/>